<dbReference type="EMBL" id="JBBUTG010000004">
    <property type="protein sequence ID" value="MEK8031086.1"/>
    <property type="molecule type" value="Genomic_DNA"/>
</dbReference>
<dbReference type="Proteomes" id="UP001371218">
    <property type="component" value="Unassembled WGS sequence"/>
</dbReference>
<evidence type="ECO:0000313" key="2">
    <source>
        <dbReference type="EMBL" id="MEK8031086.1"/>
    </source>
</evidence>
<name>A0ABU9BML0_9BURK</name>
<dbReference type="RefSeq" id="WP_341425448.1">
    <property type="nucleotide sequence ID" value="NZ_JBBUTG010000004.1"/>
</dbReference>
<evidence type="ECO:0008006" key="4">
    <source>
        <dbReference type="Google" id="ProtNLM"/>
    </source>
</evidence>
<proteinExistence type="predicted"/>
<evidence type="ECO:0000313" key="3">
    <source>
        <dbReference type="Proteomes" id="UP001371218"/>
    </source>
</evidence>
<comment type="caution">
    <text evidence="2">The sequence shown here is derived from an EMBL/GenBank/DDBJ whole genome shotgun (WGS) entry which is preliminary data.</text>
</comment>
<accession>A0ABU9BML0</accession>
<evidence type="ECO:0000256" key="1">
    <source>
        <dbReference type="SAM" id="MobiDB-lite"/>
    </source>
</evidence>
<organism evidence="2 3">
    <name type="scientific">Ideonella lacteola</name>
    <dbReference type="NCBI Taxonomy" id="2984193"/>
    <lineage>
        <taxon>Bacteria</taxon>
        <taxon>Pseudomonadati</taxon>
        <taxon>Pseudomonadota</taxon>
        <taxon>Betaproteobacteria</taxon>
        <taxon>Burkholderiales</taxon>
        <taxon>Sphaerotilaceae</taxon>
        <taxon>Ideonella</taxon>
    </lineage>
</organism>
<keyword evidence="3" id="KW-1185">Reference proteome</keyword>
<sequence length="254" mass="26628">MNRKNLRSDQRGQSMAEFLVAMAVLLPLFLAVAYAGRYSDVQQAAVQASRYAAFQTALAPGAQTDNQIEDQMRARFFLHGGRNGGKIQSSDTASGQTGSATSPAWRDLAGGNLLNSPNDVRLTWGTAALSAGPGGQAMDLVVRSAGKRYEPGRVAQVEVTMANKLDLSSNSPSPLKIAAATAAVGNSLNSGGSRSTRDAAATIVPLSKIPSGLNTALDWVFFLFEPYGPELGCIKPDVVPTRRLDGTQNAGGCL</sequence>
<reference evidence="2 3" key="1">
    <citation type="submission" date="2024-04" db="EMBL/GenBank/DDBJ databases">
        <title>Novel species of the genus Ideonella isolated from streams.</title>
        <authorList>
            <person name="Lu H."/>
        </authorList>
    </citation>
    <scope>NUCLEOTIDE SEQUENCE [LARGE SCALE GENOMIC DNA]</scope>
    <source>
        <strain evidence="2 3">DXS29W</strain>
    </source>
</reference>
<gene>
    <name evidence="2" type="ORF">AACH06_09695</name>
</gene>
<feature type="compositionally biased region" description="Polar residues" evidence="1">
    <location>
        <begin position="86"/>
        <end position="102"/>
    </location>
</feature>
<protein>
    <recommendedName>
        <fullName evidence="4">Pilus assembly protein</fullName>
    </recommendedName>
</protein>
<feature type="region of interest" description="Disordered" evidence="1">
    <location>
        <begin position="85"/>
        <end position="106"/>
    </location>
</feature>